<dbReference type="Gene3D" id="3.40.630.30">
    <property type="match status" value="1"/>
</dbReference>
<dbReference type="Proteomes" id="UP000674938">
    <property type="component" value="Unassembled WGS sequence"/>
</dbReference>
<reference evidence="2" key="1">
    <citation type="submission" date="2020-12" db="EMBL/GenBank/DDBJ databases">
        <title>Vagococcus allomyrinae sp. nov. and Enterococcus lavae sp. nov., isolated from the larvae of Allomyrina dichotoma.</title>
        <authorList>
            <person name="Lee S.D."/>
        </authorList>
    </citation>
    <scope>NUCLEOTIDE SEQUENCE</scope>
    <source>
        <strain evidence="2">BWB3-3</strain>
    </source>
</reference>
<organism evidence="2 3">
    <name type="scientific">Vagococcus allomyrinae</name>
    <dbReference type="NCBI Taxonomy" id="2794353"/>
    <lineage>
        <taxon>Bacteria</taxon>
        <taxon>Bacillati</taxon>
        <taxon>Bacillota</taxon>
        <taxon>Bacilli</taxon>
        <taxon>Lactobacillales</taxon>
        <taxon>Enterococcaceae</taxon>
        <taxon>Vagococcus</taxon>
    </lineage>
</organism>
<dbReference type="InterPro" id="IPR000182">
    <property type="entry name" value="GNAT_dom"/>
</dbReference>
<sequence length="139" mass="15414">MEIKTLPLADNEQLLATLLEHHSKTHDEDVPPYVPETLSLAAFEHEQFLGGLTGSIVWNHLHISLLGVDPTIRQGGIGSALIKAAESSAREKGCHLMIVETMSWQAPRFYEKNGFTLFGKVTGLPNDNQSKLYLVKYLS</sequence>
<dbReference type="AlphaFoldDB" id="A0A940SUX8"/>
<accession>A0A940SUX8</accession>
<dbReference type="GO" id="GO:0016747">
    <property type="term" value="F:acyltransferase activity, transferring groups other than amino-acyl groups"/>
    <property type="evidence" value="ECO:0007669"/>
    <property type="project" value="InterPro"/>
</dbReference>
<evidence type="ECO:0000313" key="2">
    <source>
        <dbReference type="EMBL" id="MBP1041760.1"/>
    </source>
</evidence>
<gene>
    <name evidence="2" type="ORF">I6N95_12145</name>
</gene>
<dbReference type="RefSeq" id="WP_209528216.1">
    <property type="nucleotide sequence ID" value="NZ_JAEEGA010000007.1"/>
</dbReference>
<dbReference type="PROSITE" id="PS51186">
    <property type="entry name" value="GNAT"/>
    <property type="match status" value="1"/>
</dbReference>
<evidence type="ECO:0000259" key="1">
    <source>
        <dbReference type="PROSITE" id="PS51186"/>
    </source>
</evidence>
<keyword evidence="3" id="KW-1185">Reference proteome</keyword>
<dbReference type="InterPro" id="IPR016181">
    <property type="entry name" value="Acyl_CoA_acyltransferase"/>
</dbReference>
<comment type="caution">
    <text evidence="2">The sequence shown here is derived from an EMBL/GenBank/DDBJ whole genome shotgun (WGS) entry which is preliminary data.</text>
</comment>
<feature type="domain" description="N-acetyltransferase" evidence="1">
    <location>
        <begin position="1"/>
        <end position="139"/>
    </location>
</feature>
<dbReference type="CDD" id="cd04301">
    <property type="entry name" value="NAT_SF"/>
    <property type="match status" value="1"/>
</dbReference>
<dbReference type="EMBL" id="JAEEGA010000007">
    <property type="protein sequence ID" value="MBP1041760.1"/>
    <property type="molecule type" value="Genomic_DNA"/>
</dbReference>
<evidence type="ECO:0000313" key="3">
    <source>
        <dbReference type="Proteomes" id="UP000674938"/>
    </source>
</evidence>
<dbReference type="Pfam" id="PF00583">
    <property type="entry name" value="Acetyltransf_1"/>
    <property type="match status" value="1"/>
</dbReference>
<dbReference type="SUPFAM" id="SSF55729">
    <property type="entry name" value="Acyl-CoA N-acyltransferases (Nat)"/>
    <property type="match status" value="1"/>
</dbReference>
<protein>
    <submittedName>
        <fullName evidence="2">GNAT family N-acetyltransferase</fullName>
    </submittedName>
</protein>
<proteinExistence type="predicted"/>
<name>A0A940SUX8_9ENTE</name>